<dbReference type="Pfam" id="PF00296">
    <property type="entry name" value="Bac_luciferase"/>
    <property type="match status" value="1"/>
</dbReference>
<keyword evidence="2" id="KW-0596">Phosphopantetheine</keyword>
<dbReference type="SUPFAM" id="SSF56801">
    <property type="entry name" value="Acetyl-CoA synthetase-like"/>
    <property type="match status" value="3"/>
</dbReference>
<dbReference type="EC" id="5.1.1.11" evidence="8"/>
<dbReference type="InterPro" id="IPR036661">
    <property type="entry name" value="Luciferase-like_sf"/>
</dbReference>
<dbReference type="FunFam" id="3.30.300.30:FF:000010">
    <property type="entry name" value="Enterobactin synthetase component F"/>
    <property type="match status" value="1"/>
</dbReference>
<dbReference type="InterPro" id="IPR045851">
    <property type="entry name" value="AMP-bd_C_sf"/>
</dbReference>
<keyword evidence="8" id="KW-0413">Isomerase</keyword>
<evidence type="ECO:0000256" key="1">
    <source>
        <dbReference type="ARBA" id="ARBA00006432"/>
    </source>
</evidence>
<reference evidence="8 9" key="1">
    <citation type="submission" date="2015-07" db="EMBL/GenBank/DDBJ databases">
        <title>Genome analysis of myxobacterium Chondromyces crocatus Cm c5 reveals a high potential for natural compound synthesis and the genetic basis for the loss of fruiting body formation.</title>
        <authorList>
            <person name="Zaburannyi N."/>
            <person name="Bunk B."/>
            <person name="Maier J."/>
            <person name="Overmann J."/>
            <person name="Mueller R."/>
        </authorList>
    </citation>
    <scope>NUCLEOTIDE SEQUENCE [LARGE SCALE GENOMIC DNA]</scope>
    <source>
        <strain evidence="8 9">Cm c5</strain>
    </source>
</reference>
<feature type="region of interest" description="Disordered" evidence="6">
    <location>
        <begin position="2166"/>
        <end position="2194"/>
    </location>
</feature>
<dbReference type="STRING" id="52.CMC5_053600"/>
<dbReference type="GO" id="GO:0044550">
    <property type="term" value="P:secondary metabolite biosynthetic process"/>
    <property type="evidence" value="ECO:0007669"/>
    <property type="project" value="TreeGrafter"/>
</dbReference>
<dbReference type="GO" id="GO:0006631">
    <property type="term" value="P:fatty acid metabolic process"/>
    <property type="evidence" value="ECO:0007669"/>
    <property type="project" value="UniProtKB-KW"/>
</dbReference>
<dbReference type="Gene3D" id="3.40.50.12780">
    <property type="entry name" value="N-terminal domain of ligase-like"/>
    <property type="match status" value="2"/>
</dbReference>
<dbReference type="Pfam" id="PF00550">
    <property type="entry name" value="PP-binding"/>
    <property type="match status" value="2"/>
</dbReference>
<feature type="domain" description="Carrier" evidence="7">
    <location>
        <begin position="616"/>
        <end position="693"/>
    </location>
</feature>
<dbReference type="GO" id="GO:0072330">
    <property type="term" value="P:monocarboxylic acid biosynthetic process"/>
    <property type="evidence" value="ECO:0007669"/>
    <property type="project" value="UniProtKB-ARBA"/>
</dbReference>
<evidence type="ECO:0000313" key="9">
    <source>
        <dbReference type="Proteomes" id="UP000067626"/>
    </source>
</evidence>
<keyword evidence="9" id="KW-1185">Reference proteome</keyword>
<keyword evidence="4" id="KW-0276">Fatty acid metabolism</keyword>
<dbReference type="InterPro" id="IPR036736">
    <property type="entry name" value="ACP-like_sf"/>
</dbReference>
<dbReference type="GO" id="GO:0005737">
    <property type="term" value="C:cytoplasm"/>
    <property type="evidence" value="ECO:0007669"/>
    <property type="project" value="TreeGrafter"/>
</dbReference>
<dbReference type="PANTHER" id="PTHR45527:SF1">
    <property type="entry name" value="FATTY ACID SYNTHASE"/>
    <property type="match status" value="1"/>
</dbReference>
<dbReference type="PANTHER" id="PTHR45527">
    <property type="entry name" value="NONRIBOSOMAL PEPTIDE SYNTHETASE"/>
    <property type="match status" value="1"/>
</dbReference>
<dbReference type="InterPro" id="IPR020806">
    <property type="entry name" value="PKS_PP-bd"/>
</dbReference>
<keyword evidence="3" id="KW-0597">Phosphoprotein</keyword>
<dbReference type="GO" id="GO:0016705">
    <property type="term" value="F:oxidoreductase activity, acting on paired donors, with incorporation or reduction of molecular oxygen"/>
    <property type="evidence" value="ECO:0007669"/>
    <property type="project" value="InterPro"/>
</dbReference>
<dbReference type="KEGG" id="ccro:CMC5_053600"/>
<dbReference type="RefSeq" id="WP_245677768.1">
    <property type="nucleotide sequence ID" value="NZ_CP012159.1"/>
</dbReference>
<dbReference type="CDD" id="cd05930">
    <property type="entry name" value="A_NRPS"/>
    <property type="match status" value="1"/>
</dbReference>
<dbReference type="SUPFAM" id="SSF47336">
    <property type="entry name" value="ACP-like"/>
    <property type="match status" value="2"/>
</dbReference>
<evidence type="ECO:0000313" key="8">
    <source>
        <dbReference type="EMBL" id="AKT41199.1"/>
    </source>
</evidence>
<protein>
    <submittedName>
        <fullName evidence="8">Peptide synthetase</fullName>
        <ecNumber evidence="8">5.1.1.11</ecNumber>
    </submittedName>
</protein>
<gene>
    <name evidence="8" type="ORF">CMC5_053600</name>
</gene>
<dbReference type="FunFam" id="3.40.50.12780:FF:000013">
    <property type="entry name" value="Long-chain-fatty-acid--AMP ligase FadD32"/>
    <property type="match status" value="1"/>
</dbReference>
<feature type="compositionally biased region" description="Basic and acidic residues" evidence="6">
    <location>
        <begin position="2168"/>
        <end position="2183"/>
    </location>
</feature>
<dbReference type="SMART" id="SM01294">
    <property type="entry name" value="PKS_PP_betabranch"/>
    <property type="match status" value="1"/>
</dbReference>
<dbReference type="GO" id="GO:0043041">
    <property type="term" value="P:amino acid activation for nonribosomal peptide biosynthetic process"/>
    <property type="evidence" value="ECO:0007669"/>
    <property type="project" value="TreeGrafter"/>
</dbReference>
<dbReference type="SUPFAM" id="SSF52777">
    <property type="entry name" value="CoA-dependent acyltransferases"/>
    <property type="match status" value="2"/>
</dbReference>
<dbReference type="EMBL" id="CP012159">
    <property type="protein sequence ID" value="AKT41199.1"/>
    <property type="molecule type" value="Genomic_DNA"/>
</dbReference>
<dbReference type="CDD" id="cd05931">
    <property type="entry name" value="FAAL"/>
    <property type="match status" value="1"/>
</dbReference>
<dbReference type="InterPro" id="IPR040097">
    <property type="entry name" value="FAAL/FAAC"/>
</dbReference>
<dbReference type="PROSITE" id="PS50075">
    <property type="entry name" value="CARRIER"/>
    <property type="match status" value="2"/>
</dbReference>
<dbReference type="Gene3D" id="2.30.38.10">
    <property type="entry name" value="Luciferase, Domain 3"/>
    <property type="match status" value="1"/>
</dbReference>
<dbReference type="PATRIC" id="fig|52.7.peg.5936"/>
<dbReference type="InterPro" id="IPR042099">
    <property type="entry name" value="ANL_N_sf"/>
</dbReference>
<dbReference type="PROSITE" id="PS00455">
    <property type="entry name" value="AMP_BINDING"/>
    <property type="match status" value="1"/>
</dbReference>
<dbReference type="InterPro" id="IPR025110">
    <property type="entry name" value="AMP-bd_C"/>
</dbReference>
<proteinExistence type="inferred from homology"/>
<dbReference type="SUPFAM" id="SSF51679">
    <property type="entry name" value="Bacterial luciferase-like"/>
    <property type="match status" value="1"/>
</dbReference>
<dbReference type="Gene3D" id="1.10.1200.10">
    <property type="entry name" value="ACP-like"/>
    <property type="match status" value="2"/>
</dbReference>
<evidence type="ECO:0000256" key="2">
    <source>
        <dbReference type="ARBA" id="ARBA00022450"/>
    </source>
</evidence>
<dbReference type="Gene3D" id="3.30.559.10">
    <property type="entry name" value="Chloramphenicol acetyltransferase-like domain"/>
    <property type="match status" value="1"/>
</dbReference>
<dbReference type="Pfam" id="PF00501">
    <property type="entry name" value="AMP-binding"/>
    <property type="match status" value="3"/>
</dbReference>
<comment type="similarity">
    <text evidence="1">Belongs to the ATP-dependent AMP-binding enzyme family.</text>
</comment>
<dbReference type="Pfam" id="PF23024">
    <property type="entry name" value="AMP-dom_DIP2-like"/>
    <property type="match status" value="1"/>
</dbReference>
<evidence type="ECO:0000259" key="7">
    <source>
        <dbReference type="PROSITE" id="PS50075"/>
    </source>
</evidence>
<sequence length="2194" mass="238876">MMKSFVRSEEAVMPSSSTLVELLRWRAAIAPAQRACTFLLDGENDEISTTYAELDRKARAIASALQQLDAVGQRVLLLYPPGLDYVAAFFGCLYANTIAVPAYPPSMARLERTLPRLRAIAVDAQATVVLTTAALLSIAEGLAAHDPAFGRMRWVATDSLVEGMEDAWKDPQSSRDTLAFLQYTSGSTTTPKGVMLTHGNLLYNLELIAEGFGHGPGSVGVIWLPPYHDMGLIGGILQPIFMGFPVTLMSPVAFLQRPARWLQAISRYRATTSGGPNFAYDLCVRRIAPEQRATLDLGSWEVAFTGAEPVREETLRRFEEAFAPCGFQRRAFYPCYGLAEASLIVSGGRKLDLPVSRSFDRTGLEQHRVRELAGSEAEARALIGCGPSLRGQQVVIVHPEQRTHCAEDEIGEIWVQGPSVAQGYWEREEETARAFRVRPEGQAEGAYLRTGDLGFFHDGELFVTGRLKDLIIVRGRNHVPQDIELTVERSHPALRPGCGAAFAVEIEAEERLVVVQEVERQHRRDDLGEVAAAVRQAVLEQHELGVYGVVLLKAGSIPKTSSGKIQRFACRAGFLDGSLEALFRGVLEGADEAAAVVAEEGSTLDADTLRALPPAARQTLLEAHLRALLGRVLRLPAAALAEARPLSALGLDSLVSLEIQHDIEGRLGVVLPLTSLLRGATLGELVREVLVLVEAGEEGRGGARLCSAGELPEAFPLSHGQRALWFIHQLAPDSAAYNIAAAVRITSAVDTTALGGALQRLVERHPALRTTFTTRDGVPIQRIHEAREVSFEVHDAASWSAEVLEERLADEAHVAFDLERGPLLHFRLFPRAAEGQVLLVAMHHLVGDFWSLSVLIKELQLLYGAEKAGRDAGLAPLPMHYADFVRWQGERLMGAEGERLWGYWRERLSGELPSLSLPTDRPRSPVQTYRGATRAFALDPALTAALRRLGEAHGATLYATLLAAFQALLARYTGQDDILVGSPMAGRTRAELANLFGYFVNPVVLRADLSSDPSFAQLLAQVRGTVIEAIEHQDYPFALLVERLHANRDPSRSPIFQVLFTLQKAPFAGYEGLSSFAVGTPGEPLALGDLTLAAMPLAQRTSQFDLSLTMAETRDGLAGSFQYNADLFDPETIARLAGHLEVLLRGVVEHPDMPVAVLPLLTAEERERMLVAWNRTTVSYPREACIHELFEARARQAGDAVALVFGDVRVTYAELDRRANQLAHHLRGLGVGPAVRVGLCVARSPELLVGMLGILKAGGAYVPLDPAYPRERLAFMLEDAQVPVLVTQERLAGIVPTYAGRVVAVDAAWARMAQVARESAAPPPAIGVTAEHPAYVLYTSGSTGKPKGVIVAHRNVVNFFTGMDERVGCDETDTLLAVTSISFDISALELLWTLTRGARVVLLSERAASGGTLRAEPARRAKPMQFSVFYFASADGGEEVGASKYRLLFEGAKFADRNGFSSIWTPERHFHAFGGLYPNPAVTSAALAAITENLQIRAGSVVLPLHHPIRVAEEWSLVDNLSGGRVGIAFASGWHANDFVFFPERFQGRKAYMFEEIETVRKLWRGEGIRVRSGAGNEIEVAIFPKPVQRELPIWITAAGTAETFIKAGEIGANVLTHLLGQSVEEVAENIRLYRDALERSGHGRDAGQVTLMLHTFVGEDREAVRAKVKKPFTDYLRTSIGLIENLIRSLGLSLDLRTMSEQDMQDLLQFAFDRYFETSALFGTPATCAAMVERLREIGVDEIGCLIDFGVDVDATMESLRHVTAVMAQVNAQAGAEDASLVTQARRHRPSLLQCTPSMMRLLLLDPEAAEALQPLRALLLGGEALPSALAREVKQSLPCRLINMFGPTESTIWSATQEIGDAEEPITIGRPIANTQLYVLGPHAQPVPVGVAGELYIGGDGVAGGYLNRPELTEARFIANPFGVGEEGARLYRTGDRVRYLPDGRVEFLGRLDAQVKLRGFRIELGEIEVLLEAHPAVKEAAVVVREDVPGDRRLVAYVVPERGAEPGGARGSLAASGAGSAAVVTEVLRAALRDRLPDYMVPSVIVALEAMPLTSNGKTDRRALPAPEATRQGARAEYVAPQSELERLLASLWQQALKVEQVGVDDNFFDLGGHSLLLAQVHGQIGTVLGRQIPLIKLLEHPTIRSLARHLVQADALGEASFPDSVDRARKQRQGLERQRQSALKSRKKGP</sequence>
<dbReference type="GO" id="GO:0047462">
    <property type="term" value="F:phenylalanine racemase (ATP-hydrolyzing) activity"/>
    <property type="evidence" value="ECO:0007669"/>
    <property type="project" value="UniProtKB-EC"/>
</dbReference>
<dbReference type="Proteomes" id="UP000067626">
    <property type="component" value="Chromosome"/>
</dbReference>
<name>A0A0K1EK18_CHOCO</name>
<dbReference type="Gene3D" id="3.30.559.30">
    <property type="entry name" value="Nonribosomal peptide synthetase, condensation domain"/>
    <property type="match status" value="1"/>
</dbReference>
<dbReference type="GO" id="GO:0031177">
    <property type="term" value="F:phosphopantetheine binding"/>
    <property type="evidence" value="ECO:0007669"/>
    <property type="project" value="InterPro"/>
</dbReference>
<dbReference type="GO" id="GO:0008610">
    <property type="term" value="P:lipid biosynthetic process"/>
    <property type="evidence" value="ECO:0007669"/>
    <property type="project" value="InterPro"/>
</dbReference>
<keyword evidence="5" id="KW-0443">Lipid metabolism</keyword>
<dbReference type="FunFam" id="2.30.38.10:FF:000001">
    <property type="entry name" value="Non-ribosomal peptide synthetase PvdI"/>
    <property type="match status" value="1"/>
</dbReference>
<dbReference type="Gene3D" id="3.30.300.30">
    <property type="match status" value="2"/>
</dbReference>
<organism evidence="8 9">
    <name type="scientific">Chondromyces crocatus</name>
    <dbReference type="NCBI Taxonomy" id="52"/>
    <lineage>
        <taxon>Bacteria</taxon>
        <taxon>Pseudomonadati</taxon>
        <taxon>Myxococcota</taxon>
        <taxon>Polyangia</taxon>
        <taxon>Polyangiales</taxon>
        <taxon>Polyangiaceae</taxon>
        <taxon>Chondromyces</taxon>
    </lineage>
</organism>
<dbReference type="InterPro" id="IPR024011">
    <property type="entry name" value="Biosynth_lucif-like_mOase_dom"/>
</dbReference>
<evidence type="ECO:0000256" key="3">
    <source>
        <dbReference type="ARBA" id="ARBA00022553"/>
    </source>
</evidence>
<dbReference type="Pfam" id="PF13193">
    <property type="entry name" value="AMP-binding_C"/>
    <property type="match status" value="1"/>
</dbReference>
<dbReference type="FunFam" id="1.10.1200.10:FF:000016">
    <property type="entry name" value="Non-ribosomal peptide synthase"/>
    <property type="match status" value="1"/>
</dbReference>
<dbReference type="Pfam" id="PF00668">
    <property type="entry name" value="Condensation"/>
    <property type="match status" value="1"/>
</dbReference>
<dbReference type="GO" id="GO:0071766">
    <property type="term" value="P:Actinobacterium-type cell wall biogenesis"/>
    <property type="evidence" value="ECO:0007669"/>
    <property type="project" value="UniProtKB-ARBA"/>
</dbReference>
<evidence type="ECO:0000256" key="5">
    <source>
        <dbReference type="ARBA" id="ARBA00023098"/>
    </source>
</evidence>
<dbReference type="InterPro" id="IPR000873">
    <property type="entry name" value="AMP-dep_synth/lig_dom"/>
</dbReference>
<dbReference type="InterPro" id="IPR009081">
    <property type="entry name" value="PP-bd_ACP"/>
</dbReference>
<dbReference type="Gene3D" id="3.20.20.30">
    <property type="entry name" value="Luciferase-like domain"/>
    <property type="match status" value="1"/>
</dbReference>
<dbReference type="SMART" id="SM00823">
    <property type="entry name" value="PKS_PP"/>
    <property type="match status" value="2"/>
</dbReference>
<dbReference type="InterPro" id="IPR020845">
    <property type="entry name" value="AMP-binding_CS"/>
</dbReference>
<dbReference type="FunFam" id="3.40.50.980:FF:000001">
    <property type="entry name" value="Non-ribosomal peptide synthetase"/>
    <property type="match status" value="1"/>
</dbReference>
<dbReference type="InterPro" id="IPR001242">
    <property type="entry name" value="Condensation_dom"/>
</dbReference>
<dbReference type="InterPro" id="IPR023213">
    <property type="entry name" value="CAT-like_dom_sf"/>
</dbReference>
<evidence type="ECO:0000256" key="4">
    <source>
        <dbReference type="ARBA" id="ARBA00022832"/>
    </source>
</evidence>
<dbReference type="CDD" id="cd19531">
    <property type="entry name" value="LCL_NRPS-like"/>
    <property type="match status" value="1"/>
</dbReference>
<dbReference type="Gene3D" id="3.40.50.980">
    <property type="match status" value="1"/>
</dbReference>
<feature type="domain" description="Carrier" evidence="7">
    <location>
        <begin position="2083"/>
        <end position="2158"/>
    </location>
</feature>
<dbReference type="InterPro" id="IPR011251">
    <property type="entry name" value="Luciferase-like_dom"/>
</dbReference>
<dbReference type="NCBIfam" id="TIGR04020">
    <property type="entry name" value="seco_metab_LLM"/>
    <property type="match status" value="1"/>
</dbReference>
<accession>A0A0K1EK18</accession>
<evidence type="ECO:0000256" key="6">
    <source>
        <dbReference type="SAM" id="MobiDB-lite"/>
    </source>
</evidence>